<dbReference type="Gramene" id="PGSC0003DMT400017154">
    <property type="protein sequence ID" value="PGSC0003DMT400017154"/>
    <property type="gene ID" value="PGSC0003DMG400006693"/>
</dbReference>
<dbReference type="InParanoid" id="M1A8M3"/>
<sequence>MLRLGETSSGLDRIALLGGYFMSAIEHYSTLTAGQGTPSLEWTATFRHESEGTRYKTYDDLVHATDSTLVVGQGIPSLKWTAIFGHDSEGTRYETDDVEGTGHETDLVRGPNYRTVILEGYVMPVVEHYSTLAAGQGTLSLKWTATFGHDT</sequence>
<dbReference type="Proteomes" id="UP000011115">
    <property type="component" value="Unassembled WGS sequence"/>
</dbReference>
<protein>
    <submittedName>
        <fullName evidence="1">Uncharacterized protein</fullName>
    </submittedName>
</protein>
<dbReference type="AlphaFoldDB" id="M1A8M3"/>
<keyword evidence="2" id="KW-1185">Reference proteome</keyword>
<evidence type="ECO:0000313" key="1">
    <source>
        <dbReference type="EnsemblPlants" id="PGSC0003DMT400017154"/>
    </source>
</evidence>
<accession>M1A8M3</accession>
<reference evidence="1" key="2">
    <citation type="submission" date="2015-06" db="UniProtKB">
        <authorList>
            <consortium name="EnsemblPlants"/>
        </authorList>
    </citation>
    <scope>IDENTIFICATION</scope>
    <source>
        <strain evidence="1">DM1-3 516 R44</strain>
    </source>
</reference>
<dbReference type="PaxDb" id="4113-PGSC0003DMT400017154"/>
<organism evidence="1 2">
    <name type="scientific">Solanum tuberosum</name>
    <name type="common">Potato</name>
    <dbReference type="NCBI Taxonomy" id="4113"/>
    <lineage>
        <taxon>Eukaryota</taxon>
        <taxon>Viridiplantae</taxon>
        <taxon>Streptophyta</taxon>
        <taxon>Embryophyta</taxon>
        <taxon>Tracheophyta</taxon>
        <taxon>Spermatophyta</taxon>
        <taxon>Magnoliopsida</taxon>
        <taxon>eudicotyledons</taxon>
        <taxon>Gunneridae</taxon>
        <taxon>Pentapetalae</taxon>
        <taxon>asterids</taxon>
        <taxon>lamiids</taxon>
        <taxon>Solanales</taxon>
        <taxon>Solanaceae</taxon>
        <taxon>Solanoideae</taxon>
        <taxon>Solaneae</taxon>
        <taxon>Solanum</taxon>
    </lineage>
</organism>
<dbReference type="EnsemblPlants" id="PGSC0003DMT400017154">
    <property type="protein sequence ID" value="PGSC0003DMT400017154"/>
    <property type="gene ID" value="PGSC0003DMG400006693"/>
</dbReference>
<proteinExistence type="predicted"/>
<reference evidence="2" key="1">
    <citation type="journal article" date="2011" name="Nature">
        <title>Genome sequence and analysis of the tuber crop potato.</title>
        <authorList>
            <consortium name="The Potato Genome Sequencing Consortium"/>
        </authorList>
    </citation>
    <scope>NUCLEOTIDE SEQUENCE [LARGE SCALE GENOMIC DNA]</scope>
    <source>
        <strain evidence="2">cv. DM1-3 516 R44</strain>
    </source>
</reference>
<evidence type="ECO:0000313" key="2">
    <source>
        <dbReference type="Proteomes" id="UP000011115"/>
    </source>
</evidence>
<dbReference type="HOGENOM" id="CLU_1734713_0_0_1"/>
<name>M1A8M3_SOLTU</name>